<dbReference type="InterPro" id="IPR013986">
    <property type="entry name" value="DExx_box_DNA_helicase_dom_sf"/>
</dbReference>
<dbReference type="PROSITE" id="PS51217">
    <property type="entry name" value="UVRD_HELICASE_CTER"/>
    <property type="match status" value="1"/>
</dbReference>
<dbReference type="GO" id="GO:0005829">
    <property type="term" value="C:cytosol"/>
    <property type="evidence" value="ECO:0007669"/>
    <property type="project" value="TreeGrafter"/>
</dbReference>
<dbReference type="GO" id="GO:0043138">
    <property type="term" value="F:3'-5' DNA helicase activity"/>
    <property type="evidence" value="ECO:0007669"/>
    <property type="project" value="UniProtKB-EC"/>
</dbReference>
<dbReference type="Gene3D" id="1.10.10.160">
    <property type="match status" value="1"/>
</dbReference>
<evidence type="ECO:0000256" key="3">
    <source>
        <dbReference type="ARBA" id="ARBA00022801"/>
    </source>
</evidence>
<evidence type="ECO:0000256" key="5">
    <source>
        <dbReference type="ARBA" id="ARBA00022840"/>
    </source>
</evidence>
<dbReference type="GO" id="GO:0033202">
    <property type="term" value="C:DNA helicase complex"/>
    <property type="evidence" value="ECO:0007669"/>
    <property type="project" value="TreeGrafter"/>
</dbReference>
<evidence type="ECO:0000256" key="4">
    <source>
        <dbReference type="ARBA" id="ARBA00022806"/>
    </source>
</evidence>
<reference evidence="15 16" key="1">
    <citation type="submission" date="2011-06" db="EMBL/GenBank/DDBJ databases">
        <title>The complete genome of Spirochaeta thermophila DSM 6578.</title>
        <authorList>
            <consortium name="US DOE Joint Genome Institute (JGI-PGF)"/>
            <person name="Lucas S."/>
            <person name="Lapidus A."/>
            <person name="Bruce D."/>
            <person name="Goodwin L."/>
            <person name="Pitluck S."/>
            <person name="Peters L."/>
            <person name="Kyrpides N."/>
            <person name="Mavromatis K."/>
            <person name="Ivanova N."/>
            <person name="Mikailova N."/>
            <person name="Pagani I."/>
            <person name="Chertkov O."/>
            <person name="Detter J.C."/>
            <person name="Tapia R."/>
            <person name="Han C."/>
            <person name="Land M."/>
            <person name="Hauser L."/>
            <person name="Markowitz V."/>
            <person name="Cheng J.-F."/>
            <person name="Hugenholtz P."/>
            <person name="Woyke T."/>
            <person name="Wu D."/>
            <person name="Spring S."/>
            <person name="Merkhoffer B."/>
            <person name="Schneider S."/>
            <person name="Klenk H.-P."/>
            <person name="Eisen J.A."/>
        </authorList>
    </citation>
    <scope>NUCLEOTIDE SEQUENCE [LARGE SCALE GENOMIC DNA]</scope>
    <source>
        <strain evidence="16">ATCC 700085 / DSM 6578 / Z-1203</strain>
    </source>
</reference>
<dbReference type="HOGENOM" id="CLU_004585_5_5_12"/>
<dbReference type="Proteomes" id="UP000007254">
    <property type="component" value="Chromosome"/>
</dbReference>
<dbReference type="OrthoDB" id="9810135at2"/>
<name>G0GFM3_WINT7</name>
<dbReference type="Gene3D" id="1.10.486.10">
    <property type="entry name" value="PCRA, domain 4"/>
    <property type="match status" value="1"/>
</dbReference>
<dbReference type="SUPFAM" id="SSF52540">
    <property type="entry name" value="P-loop containing nucleoside triphosphate hydrolases"/>
    <property type="match status" value="1"/>
</dbReference>
<evidence type="ECO:0000256" key="9">
    <source>
        <dbReference type="ARBA" id="ARBA00034808"/>
    </source>
</evidence>
<organism evidence="15 16">
    <name type="scientific">Winmispira thermophila (strain ATCC 700085 / DSM 6578 / Z-1203)</name>
    <name type="common">Spirochaeta thermophila</name>
    <dbReference type="NCBI Taxonomy" id="869211"/>
    <lineage>
        <taxon>Bacteria</taxon>
        <taxon>Pseudomonadati</taxon>
        <taxon>Spirochaetota</taxon>
        <taxon>Spirochaetia</taxon>
        <taxon>Winmispirales</taxon>
        <taxon>Winmispiraceae</taxon>
        <taxon>Winmispira</taxon>
    </lineage>
</organism>
<evidence type="ECO:0000256" key="10">
    <source>
        <dbReference type="ARBA" id="ARBA00034923"/>
    </source>
</evidence>
<comment type="similarity">
    <text evidence="1">Belongs to the helicase family. UvrD subfamily.</text>
</comment>
<dbReference type="AlphaFoldDB" id="G0GFM3"/>
<accession>G0GFM3</accession>
<evidence type="ECO:0000313" key="16">
    <source>
        <dbReference type="Proteomes" id="UP000007254"/>
    </source>
</evidence>
<dbReference type="KEGG" id="stq:Spith_2167"/>
<dbReference type="STRING" id="869211.Spith_2167"/>
<keyword evidence="16" id="KW-1185">Reference proteome</keyword>
<evidence type="ECO:0000256" key="2">
    <source>
        <dbReference type="ARBA" id="ARBA00022741"/>
    </source>
</evidence>
<dbReference type="GO" id="GO:0016887">
    <property type="term" value="F:ATP hydrolysis activity"/>
    <property type="evidence" value="ECO:0007669"/>
    <property type="project" value="RHEA"/>
</dbReference>
<keyword evidence="7" id="KW-0413">Isomerase</keyword>
<evidence type="ECO:0000256" key="11">
    <source>
        <dbReference type="ARBA" id="ARBA00048988"/>
    </source>
</evidence>
<dbReference type="PANTHER" id="PTHR11070">
    <property type="entry name" value="UVRD / RECB / PCRA DNA HELICASE FAMILY MEMBER"/>
    <property type="match status" value="1"/>
</dbReference>
<feature type="domain" description="UvrD-like helicase C-terminal" evidence="14">
    <location>
        <begin position="281"/>
        <end position="542"/>
    </location>
</feature>
<dbReference type="PROSITE" id="PS51198">
    <property type="entry name" value="UVRD_HELICASE_ATP_BIND"/>
    <property type="match status" value="1"/>
</dbReference>
<comment type="catalytic activity">
    <reaction evidence="8">
        <text>Couples ATP hydrolysis with the unwinding of duplex DNA by translocating in the 3'-5' direction.</text>
        <dbReference type="EC" id="5.6.2.4"/>
    </reaction>
</comment>
<feature type="binding site" evidence="12">
    <location>
        <begin position="29"/>
        <end position="36"/>
    </location>
    <ligand>
        <name>ATP</name>
        <dbReference type="ChEBI" id="CHEBI:30616"/>
    </ligand>
</feature>
<evidence type="ECO:0000256" key="1">
    <source>
        <dbReference type="ARBA" id="ARBA00009922"/>
    </source>
</evidence>
<evidence type="ECO:0000259" key="13">
    <source>
        <dbReference type="PROSITE" id="PS51198"/>
    </source>
</evidence>
<evidence type="ECO:0000256" key="8">
    <source>
        <dbReference type="ARBA" id="ARBA00034617"/>
    </source>
</evidence>
<proteinExistence type="inferred from homology"/>
<keyword evidence="2 12" id="KW-0547">Nucleotide-binding</keyword>
<dbReference type="GO" id="GO:0005524">
    <property type="term" value="F:ATP binding"/>
    <property type="evidence" value="ECO:0007669"/>
    <property type="project" value="UniProtKB-UniRule"/>
</dbReference>
<keyword evidence="3 12" id="KW-0378">Hydrolase</keyword>
<dbReference type="RefSeq" id="WP_014625733.1">
    <property type="nucleotide sequence ID" value="NC_017583.1"/>
</dbReference>
<dbReference type="InterPro" id="IPR014016">
    <property type="entry name" value="UvrD-like_ATP-bd"/>
</dbReference>
<dbReference type="InterPro" id="IPR014017">
    <property type="entry name" value="DNA_helicase_UvrD-like_C"/>
</dbReference>
<dbReference type="PANTHER" id="PTHR11070:SF2">
    <property type="entry name" value="ATP-DEPENDENT DNA HELICASE SRS2"/>
    <property type="match status" value="1"/>
</dbReference>
<dbReference type="GO" id="GO:0000725">
    <property type="term" value="P:recombinational repair"/>
    <property type="evidence" value="ECO:0007669"/>
    <property type="project" value="TreeGrafter"/>
</dbReference>
<gene>
    <name evidence="15" type="ordered locus">Spith_2167</name>
</gene>
<keyword evidence="4 12" id="KW-0347">Helicase</keyword>
<comment type="catalytic activity">
    <reaction evidence="11">
        <text>ATP + H2O = ADP + phosphate + H(+)</text>
        <dbReference type="Rhea" id="RHEA:13065"/>
        <dbReference type="ChEBI" id="CHEBI:15377"/>
        <dbReference type="ChEBI" id="CHEBI:15378"/>
        <dbReference type="ChEBI" id="CHEBI:30616"/>
        <dbReference type="ChEBI" id="CHEBI:43474"/>
        <dbReference type="ChEBI" id="CHEBI:456216"/>
        <dbReference type="EC" id="5.6.2.4"/>
    </reaction>
</comment>
<evidence type="ECO:0000256" key="7">
    <source>
        <dbReference type="ARBA" id="ARBA00023235"/>
    </source>
</evidence>
<dbReference type="Pfam" id="PF13361">
    <property type="entry name" value="UvrD_C"/>
    <property type="match status" value="1"/>
</dbReference>
<keyword evidence="6" id="KW-0238">DNA-binding</keyword>
<sequence>MVDLSYLETLNAEQREAVFHSGSPLLILAGAGSGKTRVITTKIAYLVDALGIPARSILAVTFTNKAAREMYERALQLSPRTEGVMIKTFHSFGVWLLRLYGERLGLARDFAIYDDEDARALLSSILDGSQRRHLSRYAWAISRAKDYALGPEDDLSSILEDDDFPELYARYEDRLRDTGNVDFGDLILLPLRLLKEHEDVRRKVHAAFRVVMVDEYQDSNVAQFFLLRELYGPETYLCVVGDEDQSIYRFRGAEVRNILDFPDAFEGTHIVRLETNYRSTETILRAASGVIAHNEGRLGKTLRPIRQGGDVIRILSFPSAEEEAAYWARFLREEGWEDVAVLYRAHYQSRLLELALAREGVPYRVVGSLRFYEREEVKDLLAFLRLVLNPRDEVSFLRVINKPPRGIGAKSQKAIISHARGTGSTLVEVLREGVVPGKAGASMVEFARFLDHIGERLSRMDLASWMEDLLKESGLWDYYQGFDDYTARQKLENLQELLALARSYPGGRDGLLAFLEYVALEGSLDRGSGDGVVLITMHNTKGLEFSKVIITGLEEGVFPSWAASSPEDIEEERRLFYVALTRAKDGLFLSWAQTRNIRGRRSFQQASRFLREIPPECLSPSYEEEEEEDFPVGSRIYHDDYGYGMVVERRHNGNLLVVKVRFETGYTCEFLPSYTPLERIRHE</sequence>
<evidence type="ECO:0000256" key="12">
    <source>
        <dbReference type="PROSITE-ProRule" id="PRU00560"/>
    </source>
</evidence>
<dbReference type="InterPro" id="IPR000212">
    <property type="entry name" value="DNA_helicase_UvrD/REP"/>
</dbReference>
<dbReference type="Pfam" id="PF00580">
    <property type="entry name" value="UvrD-helicase"/>
    <property type="match status" value="1"/>
</dbReference>
<evidence type="ECO:0000256" key="6">
    <source>
        <dbReference type="ARBA" id="ARBA00023125"/>
    </source>
</evidence>
<dbReference type="CDD" id="cd17932">
    <property type="entry name" value="DEXQc_UvrD"/>
    <property type="match status" value="1"/>
</dbReference>
<protein>
    <recommendedName>
        <fullName evidence="9">DNA 3'-5' helicase</fullName>
        <ecNumber evidence="9">5.6.2.4</ecNumber>
    </recommendedName>
    <alternativeName>
        <fullName evidence="10">DNA 3'-5' helicase II</fullName>
    </alternativeName>
</protein>
<dbReference type="InterPro" id="IPR027417">
    <property type="entry name" value="P-loop_NTPase"/>
</dbReference>
<dbReference type="EMBL" id="CP002903">
    <property type="protein sequence ID" value="AEJ62422.1"/>
    <property type="molecule type" value="Genomic_DNA"/>
</dbReference>
<feature type="domain" description="UvrD-like helicase ATP-binding" evidence="13">
    <location>
        <begin position="8"/>
        <end position="280"/>
    </location>
</feature>
<dbReference type="GO" id="GO:0003677">
    <property type="term" value="F:DNA binding"/>
    <property type="evidence" value="ECO:0007669"/>
    <property type="project" value="UniProtKB-KW"/>
</dbReference>
<dbReference type="EC" id="5.6.2.4" evidence="9"/>
<dbReference type="Gene3D" id="3.40.50.300">
    <property type="entry name" value="P-loop containing nucleotide triphosphate hydrolases"/>
    <property type="match status" value="2"/>
</dbReference>
<evidence type="ECO:0000313" key="15">
    <source>
        <dbReference type="EMBL" id="AEJ62422.1"/>
    </source>
</evidence>
<evidence type="ECO:0000259" key="14">
    <source>
        <dbReference type="PROSITE" id="PS51217"/>
    </source>
</evidence>
<keyword evidence="5 12" id="KW-0067">ATP-binding</keyword>